<dbReference type="InterPro" id="IPR013766">
    <property type="entry name" value="Thioredoxin_domain"/>
</dbReference>
<dbReference type="EMBL" id="JAHFVK010000001">
    <property type="protein sequence ID" value="MBT2133102.1"/>
    <property type="molecule type" value="Genomic_DNA"/>
</dbReference>
<dbReference type="Pfam" id="PF11412">
    <property type="entry name" value="DsbD_N"/>
    <property type="match status" value="1"/>
</dbReference>
<feature type="transmembrane region" description="Helical" evidence="7">
    <location>
        <begin position="375"/>
        <end position="394"/>
    </location>
</feature>
<feature type="transmembrane region" description="Helical" evidence="7">
    <location>
        <begin position="485"/>
        <end position="502"/>
    </location>
</feature>
<dbReference type="Proteomes" id="UP000811255">
    <property type="component" value="Unassembled WGS sequence"/>
</dbReference>
<dbReference type="InterPro" id="IPR028250">
    <property type="entry name" value="DsbDN"/>
</dbReference>
<keyword evidence="2" id="KW-1003">Cell membrane</keyword>
<dbReference type="PANTHER" id="PTHR32234:SF3">
    <property type="entry name" value="SUPPRESSION OF COPPER SENSITIVITY PROTEIN"/>
    <property type="match status" value="1"/>
</dbReference>
<reference evidence="10 11" key="1">
    <citation type="submission" date="2021-05" db="EMBL/GenBank/DDBJ databases">
        <title>Croceibacterium sp. LX-88 genome sequence.</title>
        <authorList>
            <person name="Luo X."/>
        </authorList>
    </citation>
    <scope>NUCLEOTIDE SEQUENCE [LARGE SCALE GENOMIC DNA]</scope>
    <source>
        <strain evidence="10 11">LX-88</strain>
    </source>
</reference>
<gene>
    <name evidence="10" type="ORF">KK137_02040</name>
</gene>
<evidence type="ECO:0000256" key="1">
    <source>
        <dbReference type="ARBA" id="ARBA00004651"/>
    </source>
</evidence>
<keyword evidence="8" id="KW-0732">Signal</keyword>
<feature type="transmembrane region" description="Helical" evidence="7">
    <location>
        <begin position="336"/>
        <end position="355"/>
    </location>
</feature>
<evidence type="ECO:0000256" key="8">
    <source>
        <dbReference type="SAM" id="SignalP"/>
    </source>
</evidence>
<keyword evidence="4" id="KW-0201">Cytochrome c-type biogenesis</keyword>
<name>A0ABS5W1A5_9SPHN</name>
<dbReference type="InterPro" id="IPR035671">
    <property type="entry name" value="DsbD_gamma"/>
</dbReference>
<evidence type="ECO:0000313" key="10">
    <source>
        <dbReference type="EMBL" id="MBT2133102.1"/>
    </source>
</evidence>
<evidence type="ECO:0000256" key="5">
    <source>
        <dbReference type="ARBA" id="ARBA00022989"/>
    </source>
</evidence>
<evidence type="ECO:0000256" key="2">
    <source>
        <dbReference type="ARBA" id="ARBA00022475"/>
    </source>
</evidence>
<keyword evidence="5 7" id="KW-1133">Transmembrane helix</keyword>
<comment type="subcellular location">
    <subcellularLocation>
        <location evidence="1">Cell membrane</location>
        <topology evidence="1">Multi-pass membrane protein</topology>
    </subcellularLocation>
</comment>
<evidence type="ECO:0000256" key="6">
    <source>
        <dbReference type="ARBA" id="ARBA00023136"/>
    </source>
</evidence>
<comment type="caution">
    <text evidence="10">The sequence shown here is derived from an EMBL/GenBank/DDBJ whole genome shotgun (WGS) entry which is preliminary data.</text>
</comment>
<keyword evidence="3 7" id="KW-0812">Transmembrane</keyword>
<dbReference type="Pfam" id="PF13899">
    <property type="entry name" value="Thioredoxin_7"/>
    <property type="match status" value="1"/>
</dbReference>
<organism evidence="10 11">
    <name type="scientific">Croceibacterium selenioxidans</name>
    <dbReference type="NCBI Taxonomy" id="2838833"/>
    <lineage>
        <taxon>Bacteria</taxon>
        <taxon>Pseudomonadati</taxon>
        <taxon>Pseudomonadota</taxon>
        <taxon>Alphaproteobacteria</taxon>
        <taxon>Sphingomonadales</taxon>
        <taxon>Erythrobacteraceae</taxon>
        <taxon>Croceibacterium</taxon>
    </lineage>
</organism>
<dbReference type="CDD" id="cd02953">
    <property type="entry name" value="DsbDgamma"/>
    <property type="match status" value="1"/>
</dbReference>
<feature type="signal peptide" evidence="8">
    <location>
        <begin position="1"/>
        <end position="26"/>
    </location>
</feature>
<protein>
    <submittedName>
        <fullName evidence="10">Thioredoxin family protein</fullName>
    </submittedName>
</protein>
<feature type="transmembrane region" description="Helical" evidence="7">
    <location>
        <begin position="534"/>
        <end position="557"/>
    </location>
</feature>
<feature type="domain" description="Thioredoxin" evidence="9">
    <location>
        <begin position="547"/>
        <end position="679"/>
    </location>
</feature>
<dbReference type="Pfam" id="PF02683">
    <property type="entry name" value="DsbD_TM"/>
    <property type="match status" value="1"/>
</dbReference>
<feature type="chain" id="PRO_5045993201" evidence="8">
    <location>
        <begin position="27"/>
        <end position="679"/>
    </location>
</feature>
<dbReference type="Gene3D" id="3.40.30.10">
    <property type="entry name" value="Glutaredoxin"/>
    <property type="match status" value="1"/>
</dbReference>
<dbReference type="RefSeq" id="WP_214534385.1">
    <property type="nucleotide sequence ID" value="NZ_JAHFVK010000001.1"/>
</dbReference>
<proteinExistence type="predicted"/>
<keyword evidence="6 7" id="KW-0472">Membrane</keyword>
<evidence type="ECO:0000256" key="7">
    <source>
        <dbReference type="SAM" id="Phobius"/>
    </source>
</evidence>
<dbReference type="InterPro" id="IPR003834">
    <property type="entry name" value="Cyt_c_assmbl_TM_dom"/>
</dbReference>
<feature type="transmembrane region" description="Helical" evidence="7">
    <location>
        <begin position="415"/>
        <end position="439"/>
    </location>
</feature>
<feature type="transmembrane region" description="Helical" evidence="7">
    <location>
        <begin position="445"/>
        <end position="465"/>
    </location>
</feature>
<evidence type="ECO:0000313" key="11">
    <source>
        <dbReference type="Proteomes" id="UP000811255"/>
    </source>
</evidence>
<dbReference type="PROSITE" id="PS51352">
    <property type="entry name" value="THIOREDOXIN_2"/>
    <property type="match status" value="1"/>
</dbReference>
<accession>A0ABS5W1A5</accession>
<keyword evidence="11" id="KW-1185">Reference proteome</keyword>
<feature type="transmembrane region" description="Helical" evidence="7">
    <location>
        <begin position="508"/>
        <end position="527"/>
    </location>
</feature>
<sequence>MRASFIPFLKAVVLLIVATLALPAAAQLAVPAQGNHIAAELVAAGPVVPGEELDLALLFRPEPGWHGYWKNPGDAGLGMDLEWQLPEGWKAGEPLYPVPHKLLVAGLMNHVYEGEYAVLVPLVVPANAAVANITPIEVKANWLACTDKICVPEQATLTLRLASGQAPADPRFDQWRAALPPLLDQKASFGLTEDTLRIAIPIPASLALAEPHVFLGNEQLIDYAAAQVFRRDGDVLVAEIPRKGLAQDAQSLSGILKLDNEGNGITFDAVPGEVPSGGSLIEGSGAGLAPLWVLVGGAFLGGLILNLMPCVFPILSLKAMTLARAGESEAGARREGVAYTAGVMLACLALGGLLLALRAGGSEVGWAFQLQEPGVVVALLALAVAITANFAGLYELPSVSFTRSGGRSSAFATGLLAAFVATPCTGPFMAAAMGAALLLPWWQGLFLFAALGFGLALPFLLLGFVPALRRLLPKPGKWMDTFRRILAVPMGLTALALLWLAWRLGGNLFAVFAAVVALAFLGILVLVQRKETRPWLFAVPAVAILSAVAAVVLPHAYRPTTASEESLLAAVPFSDAKLAEARAAGKPVFLWFTADWCLTCKVNEGVAIEREATRDAFAKAGVVAMRGDWTRRDPAITRFLTENGVAGVPLYLWYAPGKDGEILPQVLTPDSLIARAAKS</sequence>
<evidence type="ECO:0000256" key="4">
    <source>
        <dbReference type="ARBA" id="ARBA00022748"/>
    </source>
</evidence>
<dbReference type="PANTHER" id="PTHR32234">
    <property type="entry name" value="THIOL:DISULFIDE INTERCHANGE PROTEIN DSBD"/>
    <property type="match status" value="1"/>
</dbReference>
<evidence type="ECO:0000256" key="3">
    <source>
        <dbReference type="ARBA" id="ARBA00022692"/>
    </source>
</evidence>
<feature type="transmembrane region" description="Helical" evidence="7">
    <location>
        <begin position="291"/>
        <end position="315"/>
    </location>
</feature>
<evidence type="ECO:0000259" key="9">
    <source>
        <dbReference type="PROSITE" id="PS51352"/>
    </source>
</evidence>
<dbReference type="InterPro" id="IPR036249">
    <property type="entry name" value="Thioredoxin-like_sf"/>
</dbReference>
<dbReference type="SUPFAM" id="SSF52833">
    <property type="entry name" value="Thioredoxin-like"/>
    <property type="match status" value="1"/>
</dbReference>